<comment type="subcellular location">
    <subcellularLocation>
        <location evidence="13">Cell membrane</location>
        <topology evidence="13">Single-pass membrane protein</topology>
    </subcellularLocation>
    <subcellularLocation>
        <location evidence="12">Endomembrane system</location>
        <topology evidence="12">Single-pass membrane protein</topology>
    </subcellularLocation>
</comment>
<dbReference type="HAMAP" id="MF_01398">
    <property type="entry name" value="ATP_synth_b_bprime"/>
    <property type="match status" value="1"/>
</dbReference>
<keyword evidence="5 13" id="KW-0812">Transmembrane</keyword>
<evidence type="ECO:0000256" key="1">
    <source>
        <dbReference type="ARBA" id="ARBA00005513"/>
    </source>
</evidence>
<keyword evidence="10 13" id="KW-0066">ATP synthesis</keyword>
<keyword evidence="4 13" id="KW-0138">CF(0)</keyword>
<evidence type="ECO:0000256" key="5">
    <source>
        <dbReference type="ARBA" id="ARBA00022692"/>
    </source>
</evidence>
<dbReference type="PANTHER" id="PTHR33445">
    <property type="entry name" value="ATP SYNTHASE SUBUNIT B', CHLOROPLASTIC"/>
    <property type="match status" value="1"/>
</dbReference>
<comment type="function">
    <text evidence="13">Component of the F(0) channel, it forms part of the peripheral stalk, linking F(1) to F(0).</text>
</comment>
<gene>
    <name evidence="13" type="primary">atpF</name>
    <name evidence="16" type="ORF">RU97_GL000323</name>
</gene>
<reference evidence="16 17" key="1">
    <citation type="submission" date="2014-12" db="EMBL/GenBank/DDBJ databases">
        <title>Draft genome sequences of 29 type strains of Enterococci.</title>
        <authorList>
            <person name="Zhong Z."/>
            <person name="Sun Z."/>
            <person name="Liu W."/>
            <person name="Zhang W."/>
            <person name="Zhang H."/>
        </authorList>
    </citation>
    <scope>NUCLEOTIDE SEQUENCE [LARGE SCALE GENOMIC DNA]</scope>
    <source>
        <strain evidence="16 17">DSM 17029</strain>
    </source>
</reference>
<dbReference type="GO" id="GO:0045259">
    <property type="term" value="C:proton-transporting ATP synthase complex"/>
    <property type="evidence" value="ECO:0007669"/>
    <property type="project" value="UniProtKB-KW"/>
</dbReference>
<dbReference type="GO" id="GO:0046961">
    <property type="term" value="F:proton-transporting ATPase activity, rotational mechanism"/>
    <property type="evidence" value="ECO:0007669"/>
    <property type="project" value="TreeGrafter"/>
</dbReference>
<feature type="region of interest" description="Disordered" evidence="15">
    <location>
        <begin position="76"/>
        <end position="110"/>
    </location>
</feature>
<evidence type="ECO:0000256" key="15">
    <source>
        <dbReference type="SAM" id="MobiDB-lite"/>
    </source>
</evidence>
<evidence type="ECO:0000256" key="11">
    <source>
        <dbReference type="ARBA" id="ARBA00025198"/>
    </source>
</evidence>
<dbReference type="PANTHER" id="PTHR33445:SF1">
    <property type="entry name" value="ATP SYNTHASE SUBUNIT B"/>
    <property type="match status" value="1"/>
</dbReference>
<sequence length="176" mass="19537">MLNQWVVAEVVSGPTMLGNILVVTGAFLILLLLIKKFAWTQISDMLQKRQDKIANDLDSAEKSKIEAAQLARQRQEQLNASRSEASDILKSAKESGEKSRQNILTETKDEVSRLRQKAQTEIDQQKQEALASVKDDVADLSVSIAAKLLQKELSADAHKALIDQYITGLGQQHEAR</sequence>
<keyword evidence="6 13" id="KW-0375">Hydrogen ion transport</keyword>
<evidence type="ECO:0000256" key="4">
    <source>
        <dbReference type="ARBA" id="ARBA00022547"/>
    </source>
</evidence>
<accession>A0A1L8RJY9</accession>
<dbReference type="InterPro" id="IPR002146">
    <property type="entry name" value="ATP_synth_b/b'su_bac/chlpt"/>
</dbReference>
<dbReference type="SUPFAM" id="SSF81573">
    <property type="entry name" value="F1F0 ATP synthase subunit B, membrane domain"/>
    <property type="match status" value="1"/>
</dbReference>
<dbReference type="Gene3D" id="6.10.250.1580">
    <property type="match status" value="1"/>
</dbReference>
<dbReference type="Pfam" id="PF00430">
    <property type="entry name" value="ATP-synt_B"/>
    <property type="match status" value="1"/>
</dbReference>
<keyword evidence="3 13" id="KW-1003">Cell membrane</keyword>
<evidence type="ECO:0000256" key="13">
    <source>
        <dbReference type="HAMAP-Rule" id="MF_01398"/>
    </source>
</evidence>
<comment type="function">
    <text evidence="11 13">F(1)F(0) ATP synthase produces ATP from ADP in the presence of a proton or sodium gradient. F-type ATPases consist of two structural domains, F(1) containing the extramembraneous catalytic core and F(0) containing the membrane proton channel, linked together by a central stalk and a peripheral stalk. During catalysis, ATP synthesis in the catalytic domain of F(1) is coupled via a rotary mechanism of the central stalk subunits to proton translocation.</text>
</comment>
<dbReference type="InterPro" id="IPR050059">
    <property type="entry name" value="ATP_synthase_B_chain"/>
</dbReference>
<evidence type="ECO:0000256" key="6">
    <source>
        <dbReference type="ARBA" id="ARBA00022781"/>
    </source>
</evidence>
<keyword evidence="17" id="KW-1185">Reference proteome</keyword>
<protein>
    <recommendedName>
        <fullName evidence="13">ATP synthase subunit b</fullName>
    </recommendedName>
    <alternativeName>
        <fullName evidence="13">ATP synthase F(0) sector subunit b</fullName>
    </alternativeName>
    <alternativeName>
        <fullName evidence="13">ATPase subunit I</fullName>
    </alternativeName>
    <alternativeName>
        <fullName evidence="13">F-type ATPase subunit b</fullName>
        <shortName evidence="13">F-ATPase subunit b</shortName>
    </alternativeName>
</protein>
<dbReference type="NCBIfam" id="TIGR01144">
    <property type="entry name" value="ATP_synt_b"/>
    <property type="match status" value="1"/>
</dbReference>
<keyword evidence="9 13" id="KW-0472">Membrane</keyword>
<comment type="caution">
    <text evidence="16">The sequence shown here is derived from an EMBL/GenBank/DDBJ whole genome shotgun (WGS) entry which is preliminary data.</text>
</comment>
<dbReference type="InterPro" id="IPR028987">
    <property type="entry name" value="ATP_synth_B-like_membr_sf"/>
</dbReference>
<keyword evidence="8 13" id="KW-0406">Ion transport</keyword>
<comment type="similarity">
    <text evidence="1 13 14">Belongs to the ATPase B chain family.</text>
</comment>
<dbReference type="Proteomes" id="UP000181884">
    <property type="component" value="Unassembled WGS sequence"/>
</dbReference>
<evidence type="ECO:0000256" key="8">
    <source>
        <dbReference type="ARBA" id="ARBA00023065"/>
    </source>
</evidence>
<evidence type="ECO:0000256" key="12">
    <source>
        <dbReference type="ARBA" id="ARBA00037847"/>
    </source>
</evidence>
<organism evidence="16 17">
    <name type="scientific">Enterococcus canis</name>
    <dbReference type="NCBI Taxonomy" id="214095"/>
    <lineage>
        <taxon>Bacteria</taxon>
        <taxon>Bacillati</taxon>
        <taxon>Bacillota</taxon>
        <taxon>Bacilli</taxon>
        <taxon>Lactobacillales</taxon>
        <taxon>Enterococcaceae</taxon>
        <taxon>Enterococcus</taxon>
    </lineage>
</organism>
<proteinExistence type="inferred from homology"/>
<feature type="compositionally biased region" description="Basic and acidic residues" evidence="15">
    <location>
        <begin position="84"/>
        <end position="110"/>
    </location>
</feature>
<dbReference type="InterPro" id="IPR005864">
    <property type="entry name" value="ATP_synth_F0_bsu_bac"/>
</dbReference>
<evidence type="ECO:0000256" key="9">
    <source>
        <dbReference type="ARBA" id="ARBA00023136"/>
    </source>
</evidence>
<evidence type="ECO:0000256" key="14">
    <source>
        <dbReference type="RuleBase" id="RU003848"/>
    </source>
</evidence>
<keyword evidence="2 13" id="KW-0813">Transport</keyword>
<dbReference type="RefSeq" id="WP_067392059.1">
    <property type="nucleotide sequence ID" value="NZ_JXKH01000001.1"/>
</dbReference>
<dbReference type="EMBL" id="JXKH01000001">
    <property type="protein sequence ID" value="OJG20090.1"/>
    <property type="molecule type" value="Genomic_DNA"/>
</dbReference>
<name>A0A1L8RJY9_9ENTE</name>
<evidence type="ECO:0000256" key="2">
    <source>
        <dbReference type="ARBA" id="ARBA00022448"/>
    </source>
</evidence>
<evidence type="ECO:0000256" key="7">
    <source>
        <dbReference type="ARBA" id="ARBA00022989"/>
    </source>
</evidence>
<comment type="subunit">
    <text evidence="13">F-type ATPases have 2 components, F(1) - the catalytic core - and F(0) - the membrane proton channel. F(1) has five subunits: alpha(3), beta(3), gamma(1), delta(1), epsilon(1). F(0) has three main subunits: a(1), b(2) and c(10-14). The alpha and beta chains form an alternating ring which encloses part of the gamma chain. F(1) is attached to F(0) by a central stalk formed by the gamma and epsilon chains, while a peripheral stalk is formed by the delta and b chains.</text>
</comment>
<evidence type="ECO:0000256" key="10">
    <source>
        <dbReference type="ARBA" id="ARBA00023310"/>
    </source>
</evidence>
<evidence type="ECO:0000313" key="17">
    <source>
        <dbReference type="Proteomes" id="UP000181884"/>
    </source>
</evidence>
<dbReference type="GO" id="GO:0046933">
    <property type="term" value="F:proton-transporting ATP synthase activity, rotational mechanism"/>
    <property type="evidence" value="ECO:0007669"/>
    <property type="project" value="UniProtKB-UniRule"/>
</dbReference>
<dbReference type="STRING" id="214095.RU97_GL000323"/>
<dbReference type="AlphaFoldDB" id="A0A1L8RJY9"/>
<evidence type="ECO:0000256" key="3">
    <source>
        <dbReference type="ARBA" id="ARBA00022475"/>
    </source>
</evidence>
<feature type="transmembrane region" description="Helical" evidence="13">
    <location>
        <begin position="20"/>
        <end position="39"/>
    </location>
</feature>
<evidence type="ECO:0000313" key="16">
    <source>
        <dbReference type="EMBL" id="OJG20090.1"/>
    </source>
</evidence>
<dbReference type="GO" id="GO:0012505">
    <property type="term" value="C:endomembrane system"/>
    <property type="evidence" value="ECO:0007669"/>
    <property type="project" value="UniProtKB-SubCell"/>
</dbReference>
<dbReference type="CDD" id="cd06503">
    <property type="entry name" value="ATP-synt_Fo_b"/>
    <property type="match status" value="1"/>
</dbReference>
<dbReference type="GO" id="GO:0005886">
    <property type="term" value="C:plasma membrane"/>
    <property type="evidence" value="ECO:0007669"/>
    <property type="project" value="UniProtKB-SubCell"/>
</dbReference>
<keyword evidence="7 13" id="KW-1133">Transmembrane helix</keyword>